<dbReference type="EMBL" id="WJQU01000001">
    <property type="protein sequence ID" value="KAJ6645444.1"/>
    <property type="molecule type" value="Genomic_DNA"/>
</dbReference>
<dbReference type="InterPro" id="IPR031751">
    <property type="entry name" value="DUF4735"/>
</dbReference>
<keyword evidence="3" id="KW-1185">Reference proteome</keyword>
<proteinExistence type="predicted"/>
<reference evidence="2" key="1">
    <citation type="submission" date="2022-07" db="EMBL/GenBank/DDBJ databases">
        <authorList>
            <person name="Trinca V."/>
            <person name="Uliana J.V.C."/>
            <person name="Torres T.T."/>
            <person name="Ward R.J."/>
            <person name="Monesi N."/>
        </authorList>
    </citation>
    <scope>NUCLEOTIDE SEQUENCE</scope>
    <source>
        <strain evidence="2">HSMRA1968</strain>
        <tissue evidence="2">Whole embryos</tissue>
    </source>
</reference>
<comment type="caution">
    <text evidence="2">The sequence shown here is derived from an EMBL/GenBank/DDBJ whole genome shotgun (WGS) entry which is preliminary data.</text>
</comment>
<accession>A0A9Q0S558</accession>
<feature type="signal peptide" evidence="1">
    <location>
        <begin position="1"/>
        <end position="27"/>
    </location>
</feature>
<dbReference type="GO" id="GO:0005829">
    <property type="term" value="C:cytosol"/>
    <property type="evidence" value="ECO:0007669"/>
    <property type="project" value="TreeGrafter"/>
</dbReference>
<protein>
    <submittedName>
        <fullName evidence="2">UPF0764 protein C16orf89 like</fullName>
    </submittedName>
</protein>
<dbReference type="AlphaFoldDB" id="A0A9Q0S558"/>
<dbReference type="Proteomes" id="UP001151699">
    <property type="component" value="Chromosome A"/>
</dbReference>
<evidence type="ECO:0000313" key="2">
    <source>
        <dbReference type="EMBL" id="KAJ6645444.1"/>
    </source>
</evidence>
<dbReference type="GO" id="GO:0016020">
    <property type="term" value="C:membrane"/>
    <property type="evidence" value="ECO:0007669"/>
    <property type="project" value="TreeGrafter"/>
</dbReference>
<evidence type="ECO:0000256" key="1">
    <source>
        <dbReference type="SAM" id="SignalP"/>
    </source>
</evidence>
<sequence length="432" mass="49955">MAQLRIRNLKFYSFIIVLSYFTHPVTSDNNSNVNSFGTEEAERGSKIDSLVKRIVQNFDSQMETISNGPSLKEDMMRMTKNITFPSSKVLAEALRTQRNLITHVSSKDRDQLESEVLDSIIRTLKFYEAQLDDIVTDDSSLTIKMVKDADDKHGKVLQQNYPLDEWIQKLCLDEAIDNDEETFNLLMVQKWKSRSGKKTGENMDYWKPSSVLQNYIDRVDHETIENIGDEKEGLWGVLNGQCQGAWIIRCEIPYICERTLLDPTPRSQYLLTHQILQRLVVENGDCPKFFLTDDEIYANMCTKSYMEAQFLDLMEVPINHRDLFAELVGFCAFLGYTNFLRVDWLHRILSWQSASEYGCFIRDPQTPIGLVTSDMGFKRRATKKELDEGVQHPGEKCLPHLTAVSLTVISVFYDYLMDLKSRHLRIGEHIEL</sequence>
<organism evidence="2 3">
    <name type="scientific">Pseudolycoriella hygida</name>
    <dbReference type="NCBI Taxonomy" id="35572"/>
    <lineage>
        <taxon>Eukaryota</taxon>
        <taxon>Metazoa</taxon>
        <taxon>Ecdysozoa</taxon>
        <taxon>Arthropoda</taxon>
        <taxon>Hexapoda</taxon>
        <taxon>Insecta</taxon>
        <taxon>Pterygota</taxon>
        <taxon>Neoptera</taxon>
        <taxon>Endopterygota</taxon>
        <taxon>Diptera</taxon>
        <taxon>Nematocera</taxon>
        <taxon>Sciaroidea</taxon>
        <taxon>Sciaridae</taxon>
        <taxon>Pseudolycoriella</taxon>
    </lineage>
</organism>
<dbReference type="Pfam" id="PF15882">
    <property type="entry name" value="DUF4735"/>
    <property type="match status" value="1"/>
</dbReference>
<dbReference type="PANTHER" id="PTHR33539">
    <property type="entry name" value="UPF0764 PROTEIN C16ORF89"/>
    <property type="match status" value="1"/>
</dbReference>
<keyword evidence="1" id="KW-0732">Signal</keyword>
<evidence type="ECO:0000313" key="3">
    <source>
        <dbReference type="Proteomes" id="UP001151699"/>
    </source>
</evidence>
<dbReference type="PANTHER" id="PTHR33539:SF1">
    <property type="entry name" value="UPF0764 PROTEIN C16ORF89"/>
    <property type="match status" value="1"/>
</dbReference>
<dbReference type="OrthoDB" id="5949187at2759"/>
<gene>
    <name evidence="2" type="primary">CP089_0</name>
    <name evidence="2" type="ORF">Bhyg_00650</name>
</gene>
<name>A0A9Q0S558_9DIPT</name>
<feature type="chain" id="PRO_5040311403" evidence="1">
    <location>
        <begin position="28"/>
        <end position="432"/>
    </location>
</feature>